<dbReference type="Proteomes" id="UP001187471">
    <property type="component" value="Unassembled WGS sequence"/>
</dbReference>
<keyword evidence="2" id="KW-0805">Transcription regulation</keyword>
<dbReference type="GO" id="GO:0005634">
    <property type="term" value="C:nucleus"/>
    <property type="evidence" value="ECO:0007669"/>
    <property type="project" value="UniProtKB-SubCell"/>
</dbReference>
<dbReference type="PROSITE" id="PS50066">
    <property type="entry name" value="MADS_BOX_2"/>
    <property type="match status" value="1"/>
</dbReference>
<keyword evidence="5" id="KW-0539">Nucleus</keyword>
<dbReference type="PANTHER" id="PTHR11945:SF776">
    <property type="entry name" value="AGAMOUS-LIKE 50-RELATED"/>
    <property type="match status" value="1"/>
</dbReference>
<dbReference type="GO" id="GO:0000981">
    <property type="term" value="F:DNA-binding transcription factor activity, RNA polymerase II-specific"/>
    <property type="evidence" value="ECO:0007669"/>
    <property type="project" value="TreeGrafter"/>
</dbReference>
<dbReference type="PRINTS" id="PR00404">
    <property type="entry name" value="MADSDOMAIN"/>
</dbReference>
<comment type="subcellular location">
    <subcellularLocation>
        <location evidence="1">Nucleus</location>
    </subcellularLocation>
</comment>
<dbReference type="GO" id="GO:0046983">
    <property type="term" value="F:protein dimerization activity"/>
    <property type="evidence" value="ECO:0007669"/>
    <property type="project" value="InterPro"/>
</dbReference>
<gene>
    <name evidence="7" type="ORF">RJ640_018601</name>
</gene>
<dbReference type="Gene3D" id="3.40.1810.10">
    <property type="entry name" value="Transcription factor, MADS-box"/>
    <property type="match status" value="1"/>
</dbReference>
<evidence type="ECO:0000313" key="8">
    <source>
        <dbReference type="Proteomes" id="UP001187471"/>
    </source>
</evidence>
<keyword evidence="3" id="KW-0238">DNA-binding</keyword>
<name>A0AA88U2M7_9ASTE</name>
<dbReference type="SMART" id="SM00432">
    <property type="entry name" value="MADS"/>
    <property type="match status" value="1"/>
</dbReference>
<evidence type="ECO:0000256" key="4">
    <source>
        <dbReference type="ARBA" id="ARBA00023163"/>
    </source>
</evidence>
<dbReference type="InterPro" id="IPR002100">
    <property type="entry name" value="TF_MADSbox"/>
</dbReference>
<sequence length="462" mass="49429">MANSSNLQVTFSKRRNGVFKKASELCTLCDAQAAIIVFSPGGKAYSFGHPHVDYVIDKFLTRNPPPNDGTLQFIEARRASTIRDLNSRLSHLQSMYEAERRQGEALQRIWKEKQRLNWWDAPIEELNMEQLEQLMAALKIVNGGTNQKLHNKMFNSASGGVPHDPTTIGSSGNAPYDPMDAGSSKSAPYEHMPYVQYPYVQYDARNVGCSINFPVDHATILPFNSMTAASSMSVPSNPTPIMPYNSTAAGTGMSVPYEHRIAGSSSDIPYNNTTAFGMVVPINSMDVVSHGNAPYNPMADGPNRVAPVDPMATPHNYTAAGSSKNVPLNPMAAGPSMSVGRVNPMAAETSRGVSYDSRAPGFGGGAHVHARTPELSASLPFNHGATGFHDGNVPSGVTSTRYTSDAHFSALAMGPNDAISFRGTRAGQPTEGFSFAATASGTSLPGGSMASHGFNGGYRRRF</sequence>
<dbReference type="AlphaFoldDB" id="A0AA88U2M7"/>
<dbReference type="FunFam" id="3.40.1810.10:FF:000006">
    <property type="entry name" value="Agamous-like MADS-box protein AGL62"/>
    <property type="match status" value="1"/>
</dbReference>
<evidence type="ECO:0000259" key="6">
    <source>
        <dbReference type="PROSITE" id="PS50066"/>
    </source>
</evidence>
<feature type="domain" description="MADS-box" evidence="6">
    <location>
        <begin position="1"/>
        <end position="51"/>
    </location>
</feature>
<keyword evidence="4" id="KW-0804">Transcription</keyword>
<evidence type="ECO:0000256" key="1">
    <source>
        <dbReference type="ARBA" id="ARBA00004123"/>
    </source>
</evidence>
<keyword evidence="8" id="KW-1185">Reference proteome</keyword>
<proteinExistence type="predicted"/>
<dbReference type="GO" id="GO:0000978">
    <property type="term" value="F:RNA polymerase II cis-regulatory region sequence-specific DNA binding"/>
    <property type="evidence" value="ECO:0007669"/>
    <property type="project" value="TreeGrafter"/>
</dbReference>
<dbReference type="PANTHER" id="PTHR11945">
    <property type="entry name" value="MADS BOX PROTEIN"/>
    <property type="match status" value="1"/>
</dbReference>
<organism evidence="7 8">
    <name type="scientific">Escallonia rubra</name>
    <dbReference type="NCBI Taxonomy" id="112253"/>
    <lineage>
        <taxon>Eukaryota</taxon>
        <taxon>Viridiplantae</taxon>
        <taxon>Streptophyta</taxon>
        <taxon>Embryophyta</taxon>
        <taxon>Tracheophyta</taxon>
        <taxon>Spermatophyta</taxon>
        <taxon>Magnoliopsida</taxon>
        <taxon>eudicotyledons</taxon>
        <taxon>Gunneridae</taxon>
        <taxon>Pentapetalae</taxon>
        <taxon>asterids</taxon>
        <taxon>campanulids</taxon>
        <taxon>Escalloniales</taxon>
        <taxon>Escalloniaceae</taxon>
        <taxon>Escallonia</taxon>
    </lineage>
</organism>
<evidence type="ECO:0000256" key="2">
    <source>
        <dbReference type="ARBA" id="ARBA00023015"/>
    </source>
</evidence>
<protein>
    <recommendedName>
        <fullName evidence="6">MADS-box domain-containing protein</fullName>
    </recommendedName>
</protein>
<evidence type="ECO:0000256" key="3">
    <source>
        <dbReference type="ARBA" id="ARBA00023125"/>
    </source>
</evidence>
<dbReference type="Pfam" id="PF00319">
    <property type="entry name" value="SRF-TF"/>
    <property type="match status" value="1"/>
</dbReference>
<accession>A0AA88U2M7</accession>
<reference evidence="7" key="1">
    <citation type="submission" date="2022-12" db="EMBL/GenBank/DDBJ databases">
        <title>Draft genome assemblies for two species of Escallonia (Escalloniales).</title>
        <authorList>
            <person name="Chanderbali A."/>
            <person name="Dervinis C."/>
            <person name="Anghel I."/>
            <person name="Soltis D."/>
            <person name="Soltis P."/>
            <person name="Zapata F."/>
        </authorList>
    </citation>
    <scope>NUCLEOTIDE SEQUENCE</scope>
    <source>
        <strain evidence="7">UCBG92.1500</strain>
        <tissue evidence="7">Leaf</tissue>
    </source>
</reference>
<evidence type="ECO:0000256" key="5">
    <source>
        <dbReference type="ARBA" id="ARBA00023242"/>
    </source>
</evidence>
<dbReference type="SUPFAM" id="SSF55455">
    <property type="entry name" value="SRF-like"/>
    <property type="match status" value="1"/>
</dbReference>
<dbReference type="InterPro" id="IPR036879">
    <property type="entry name" value="TF_MADSbox_sf"/>
</dbReference>
<dbReference type="EMBL" id="JAVXUO010002873">
    <property type="protein sequence ID" value="KAK2968909.1"/>
    <property type="molecule type" value="Genomic_DNA"/>
</dbReference>
<comment type="caution">
    <text evidence="7">The sequence shown here is derived from an EMBL/GenBank/DDBJ whole genome shotgun (WGS) entry which is preliminary data.</text>
</comment>
<evidence type="ECO:0000313" key="7">
    <source>
        <dbReference type="EMBL" id="KAK2968909.1"/>
    </source>
</evidence>